<organism evidence="1 2">
    <name type="scientific">Paracidovorax wautersii</name>
    <dbReference type="NCBI Taxonomy" id="1177982"/>
    <lineage>
        <taxon>Bacteria</taxon>
        <taxon>Pseudomonadati</taxon>
        <taxon>Pseudomonadota</taxon>
        <taxon>Betaproteobacteria</taxon>
        <taxon>Burkholderiales</taxon>
        <taxon>Comamonadaceae</taxon>
        <taxon>Paracidovorax</taxon>
    </lineage>
</organism>
<name>A0A1I2AMF3_9BURK</name>
<protein>
    <submittedName>
        <fullName evidence="1">Uncharacterized protein</fullName>
    </submittedName>
</protein>
<sequence length="174" mass="19681">MRTDAPVEELKVRARVRLNQARRDGTGAAQTLGSHLQAVAREVGFLHWEHARRVLGGLAMQSMDMGDFWHAPRTGLLLHTWFARHDEAAAVLADRRDGFLLPYRRQCFIVQEPFISALGLDAGDPAWQALGHDLVAGYGTRAWQHLAWQRIRAPLPTFQPRLSSSYANTTYREL</sequence>
<dbReference type="EMBL" id="FONX01000002">
    <property type="protein sequence ID" value="SFE44060.1"/>
    <property type="molecule type" value="Genomic_DNA"/>
</dbReference>
<dbReference type="STRING" id="1177982.SAMN04489711_10260"/>
<dbReference type="AlphaFoldDB" id="A0A1I2AMF3"/>
<keyword evidence="2" id="KW-1185">Reference proteome</keyword>
<dbReference type="Proteomes" id="UP000199119">
    <property type="component" value="Unassembled WGS sequence"/>
</dbReference>
<proteinExistence type="predicted"/>
<dbReference type="RefSeq" id="WP_092937430.1">
    <property type="nucleotide sequence ID" value="NZ_FONX01000002.1"/>
</dbReference>
<dbReference type="OrthoDB" id="8480925at2"/>
<reference evidence="2" key="1">
    <citation type="submission" date="2016-10" db="EMBL/GenBank/DDBJ databases">
        <authorList>
            <person name="Varghese N."/>
            <person name="Submissions S."/>
        </authorList>
    </citation>
    <scope>NUCLEOTIDE SEQUENCE [LARGE SCALE GENOMIC DNA]</scope>
    <source>
        <strain evidence="2">DSM 27981</strain>
    </source>
</reference>
<accession>A0A1I2AMF3</accession>
<evidence type="ECO:0000313" key="2">
    <source>
        <dbReference type="Proteomes" id="UP000199119"/>
    </source>
</evidence>
<gene>
    <name evidence="1" type="ORF">SAMN04489711_10260</name>
</gene>
<evidence type="ECO:0000313" key="1">
    <source>
        <dbReference type="EMBL" id="SFE44060.1"/>
    </source>
</evidence>